<evidence type="ECO:0000256" key="1">
    <source>
        <dbReference type="SAM" id="MobiDB-lite"/>
    </source>
</evidence>
<accession>A0A0G4GTX2</accession>
<dbReference type="AlphaFoldDB" id="A0A0G4GTX2"/>
<sequence length="357" mass="39552">MVDTGTDRSLVNRAAAKKAGVYVREWMYSAQIGVAKRDGTGAEMGERVMINMNGRESIAMQDASDGYLLTLINFTDDDVPHLIIWDGRITLDRSGETPLWFEIFDVRGVLRRVIINAPNRPEGDKSKKWRPEGVAPRSISKQQVLKYFDFVDGRLPPQIEAQITGGLPPIGVAPFAPVQGSEAAGLQPVEAAAVLPLEEPHLDRIPPDDSLFSSDLLHNSDAGEALGGERVERESIVSDEKAALAAFDFKKGSTQISAKEKEVKVGEFDEAMRDEWLQNICGQEVFGGEVPQGKVRTVMDLGWRLTWKEKKEEKGKGEKAPVRPNGGMSRRYSLLKSKKRVAKALSRRLRAITVRDE</sequence>
<proteinExistence type="predicted"/>
<dbReference type="PhylomeDB" id="A0A0G4GTX2"/>
<feature type="region of interest" description="Disordered" evidence="1">
    <location>
        <begin position="310"/>
        <end position="329"/>
    </location>
</feature>
<reference evidence="2" key="1">
    <citation type="submission" date="2014-11" db="EMBL/GenBank/DDBJ databases">
        <authorList>
            <person name="Otto D Thomas"/>
            <person name="Naeem Raeece"/>
        </authorList>
    </citation>
    <scope>NUCLEOTIDE SEQUENCE</scope>
</reference>
<dbReference type="EMBL" id="CDMZ01001547">
    <property type="protein sequence ID" value="CEM34214.1"/>
    <property type="molecule type" value="Genomic_DNA"/>
</dbReference>
<protein>
    <submittedName>
        <fullName evidence="2">Uncharacterized protein</fullName>
    </submittedName>
</protein>
<evidence type="ECO:0000313" key="2">
    <source>
        <dbReference type="EMBL" id="CEM34214.1"/>
    </source>
</evidence>
<gene>
    <name evidence="2" type="ORF">Cvel_746</name>
</gene>
<dbReference type="VEuPathDB" id="CryptoDB:Cvel_746"/>
<name>A0A0G4GTX2_9ALVE</name>
<organism evidence="2">
    <name type="scientific">Chromera velia CCMP2878</name>
    <dbReference type="NCBI Taxonomy" id="1169474"/>
    <lineage>
        <taxon>Eukaryota</taxon>
        <taxon>Sar</taxon>
        <taxon>Alveolata</taxon>
        <taxon>Colpodellida</taxon>
        <taxon>Chromeraceae</taxon>
        <taxon>Chromera</taxon>
    </lineage>
</organism>
<feature type="compositionally biased region" description="Basic and acidic residues" evidence="1">
    <location>
        <begin position="310"/>
        <end position="321"/>
    </location>
</feature>